<dbReference type="PROSITE" id="PS00041">
    <property type="entry name" value="HTH_ARAC_FAMILY_1"/>
    <property type="match status" value="1"/>
</dbReference>
<dbReference type="EMBL" id="JABBGA010000007">
    <property type="protein sequence ID" value="NML26286.1"/>
    <property type="molecule type" value="Genomic_DNA"/>
</dbReference>
<organism evidence="5 6">
    <name type="scientific">Zoogloea dura</name>
    <dbReference type="NCBI Taxonomy" id="2728840"/>
    <lineage>
        <taxon>Bacteria</taxon>
        <taxon>Pseudomonadati</taxon>
        <taxon>Pseudomonadota</taxon>
        <taxon>Betaproteobacteria</taxon>
        <taxon>Rhodocyclales</taxon>
        <taxon>Zoogloeaceae</taxon>
        <taxon>Zoogloea</taxon>
    </lineage>
</organism>
<dbReference type="GO" id="GO:0003700">
    <property type="term" value="F:DNA-binding transcription factor activity"/>
    <property type="evidence" value="ECO:0007669"/>
    <property type="project" value="InterPro"/>
</dbReference>
<evidence type="ECO:0000259" key="4">
    <source>
        <dbReference type="PROSITE" id="PS01124"/>
    </source>
</evidence>
<dbReference type="RefSeq" id="WP_169145821.1">
    <property type="nucleotide sequence ID" value="NZ_JABBGA010000007.1"/>
</dbReference>
<dbReference type="GO" id="GO:0005829">
    <property type="term" value="C:cytosol"/>
    <property type="evidence" value="ECO:0007669"/>
    <property type="project" value="TreeGrafter"/>
</dbReference>
<dbReference type="PANTHER" id="PTHR47894:SF4">
    <property type="entry name" value="HTH-TYPE TRANSCRIPTIONAL REGULATOR GADX"/>
    <property type="match status" value="1"/>
</dbReference>
<dbReference type="GO" id="GO:0000976">
    <property type="term" value="F:transcription cis-regulatory region binding"/>
    <property type="evidence" value="ECO:0007669"/>
    <property type="project" value="TreeGrafter"/>
</dbReference>
<evidence type="ECO:0000256" key="1">
    <source>
        <dbReference type="ARBA" id="ARBA00023015"/>
    </source>
</evidence>
<dbReference type="SMART" id="SM00342">
    <property type="entry name" value="HTH_ARAC"/>
    <property type="match status" value="1"/>
</dbReference>
<dbReference type="Gene3D" id="1.10.10.60">
    <property type="entry name" value="Homeodomain-like"/>
    <property type="match status" value="1"/>
</dbReference>
<dbReference type="InterPro" id="IPR018062">
    <property type="entry name" value="HTH_AraC-typ_CS"/>
</dbReference>
<proteinExistence type="predicted"/>
<dbReference type="AlphaFoldDB" id="A0A848G5T0"/>
<accession>A0A848G5T0</accession>
<dbReference type="PRINTS" id="PR00032">
    <property type="entry name" value="HTHARAC"/>
</dbReference>
<protein>
    <submittedName>
        <fullName evidence="5">Helix-turn-helix transcriptional regulator</fullName>
    </submittedName>
</protein>
<keyword evidence="1" id="KW-0805">Transcription regulation</keyword>
<dbReference type="SUPFAM" id="SSF46689">
    <property type="entry name" value="Homeodomain-like"/>
    <property type="match status" value="1"/>
</dbReference>
<sequence length="275" mass="29302">MAGPAGGLSGPPSSMGTFDDAASGSISVRALHRIRSLTVRDDALVWVRKGCKTLLGADGPREIPAGQVVLLARGSCWDVINDPRPDGCYEAHILQFGDAALSRFAARHGGDFPLAPLQGCHVLTPDGGLTECLERALAGLARPGLSEGLRQHRVEEVLLMLAEAGCVLHAREEVDWPEQVRRLVLGRPHADWSVEAVAAACRVSVSTLRRRLAAHGLACAGLVRELRLEVGLGLLQGTGLPVGEIAARCGYDSHSRFTAAFRSRFGFPPSRLREG</sequence>
<evidence type="ECO:0000256" key="2">
    <source>
        <dbReference type="ARBA" id="ARBA00023125"/>
    </source>
</evidence>
<gene>
    <name evidence="5" type="ORF">HHL15_11085</name>
</gene>
<feature type="domain" description="HTH araC/xylS-type" evidence="4">
    <location>
        <begin position="178"/>
        <end position="275"/>
    </location>
</feature>
<evidence type="ECO:0000256" key="3">
    <source>
        <dbReference type="ARBA" id="ARBA00023163"/>
    </source>
</evidence>
<keyword evidence="3" id="KW-0804">Transcription</keyword>
<evidence type="ECO:0000313" key="5">
    <source>
        <dbReference type="EMBL" id="NML26286.1"/>
    </source>
</evidence>
<dbReference type="InterPro" id="IPR018060">
    <property type="entry name" value="HTH_AraC"/>
</dbReference>
<evidence type="ECO:0000313" key="6">
    <source>
        <dbReference type="Proteomes" id="UP000580043"/>
    </source>
</evidence>
<dbReference type="PROSITE" id="PS01124">
    <property type="entry name" value="HTH_ARAC_FAMILY_2"/>
    <property type="match status" value="1"/>
</dbReference>
<keyword evidence="6" id="KW-1185">Reference proteome</keyword>
<dbReference type="Pfam" id="PF12833">
    <property type="entry name" value="HTH_18"/>
    <property type="match status" value="1"/>
</dbReference>
<reference evidence="5 6" key="1">
    <citation type="submission" date="2020-04" db="EMBL/GenBank/DDBJ databases">
        <title>Zoogloea sp. G-4-1-14 isolated from soil.</title>
        <authorList>
            <person name="Dahal R.H."/>
        </authorList>
    </citation>
    <scope>NUCLEOTIDE SEQUENCE [LARGE SCALE GENOMIC DNA]</scope>
    <source>
        <strain evidence="5 6">G-4-1-14</strain>
    </source>
</reference>
<dbReference type="PANTHER" id="PTHR47894">
    <property type="entry name" value="HTH-TYPE TRANSCRIPTIONAL REGULATOR GADX"/>
    <property type="match status" value="1"/>
</dbReference>
<dbReference type="InterPro" id="IPR020449">
    <property type="entry name" value="Tscrpt_reg_AraC-type_HTH"/>
</dbReference>
<name>A0A848G5T0_9RHOO</name>
<dbReference type="Proteomes" id="UP000580043">
    <property type="component" value="Unassembled WGS sequence"/>
</dbReference>
<comment type="caution">
    <text evidence="5">The sequence shown here is derived from an EMBL/GenBank/DDBJ whole genome shotgun (WGS) entry which is preliminary data.</text>
</comment>
<dbReference type="InterPro" id="IPR009057">
    <property type="entry name" value="Homeodomain-like_sf"/>
</dbReference>
<keyword evidence="2" id="KW-0238">DNA-binding</keyword>